<dbReference type="InParanoid" id="A0A395JHE0"/>
<dbReference type="EMBL" id="QNRT01000010">
    <property type="protein sequence ID" value="RBP47049.1"/>
    <property type="molecule type" value="Genomic_DNA"/>
</dbReference>
<reference evidence="1 2" key="1">
    <citation type="submission" date="2018-06" db="EMBL/GenBank/DDBJ databases">
        <title>Genomic Encyclopedia of Type Strains, Phase IV (KMG-IV): sequencing the most valuable type-strain genomes for metagenomic binning, comparative biology and taxonomic classification.</title>
        <authorList>
            <person name="Goeker M."/>
        </authorList>
    </citation>
    <scope>NUCLEOTIDE SEQUENCE [LARGE SCALE GENOMIC DNA]</scope>
    <source>
        <strain evidence="1 2">DSM 24032</strain>
    </source>
</reference>
<sequence length="146" mass="16688">MSAKQILLDRLIALQNEDAEHDPVVSLDEYFYKNDDEWSIAPNNWGDGRPSIKDIYARFKKIESRPDVQGVYVGLHGDWMESQDDEESWPSAENIHVISSASQFAVEGWVEGMEADSVGADGWPYGKHKLAPEPALDYYLYTVYWD</sequence>
<protein>
    <submittedName>
        <fullName evidence="1">Uncharacterized protein</fullName>
    </submittedName>
</protein>
<dbReference type="Proteomes" id="UP000253083">
    <property type="component" value="Unassembled WGS sequence"/>
</dbReference>
<comment type="caution">
    <text evidence="1">The sequence shown here is derived from an EMBL/GenBank/DDBJ whole genome shotgun (WGS) entry which is preliminary data.</text>
</comment>
<evidence type="ECO:0000313" key="1">
    <source>
        <dbReference type="EMBL" id="RBP47049.1"/>
    </source>
</evidence>
<gene>
    <name evidence="1" type="ORF">DFR28_11012</name>
</gene>
<keyword evidence="2" id="KW-1185">Reference proteome</keyword>
<accession>A0A395JHE0</accession>
<dbReference type="AlphaFoldDB" id="A0A395JHE0"/>
<evidence type="ECO:0000313" key="2">
    <source>
        <dbReference type="Proteomes" id="UP000253083"/>
    </source>
</evidence>
<proteinExistence type="predicted"/>
<dbReference type="OrthoDB" id="7013010at2"/>
<organism evidence="1 2">
    <name type="scientific">Arenicella xantha</name>
    <dbReference type="NCBI Taxonomy" id="644221"/>
    <lineage>
        <taxon>Bacteria</taxon>
        <taxon>Pseudomonadati</taxon>
        <taxon>Pseudomonadota</taxon>
        <taxon>Gammaproteobacteria</taxon>
        <taxon>Arenicellales</taxon>
        <taxon>Arenicellaceae</taxon>
        <taxon>Arenicella</taxon>
    </lineage>
</organism>
<dbReference type="RefSeq" id="WP_113955932.1">
    <property type="nucleotide sequence ID" value="NZ_QNRT01000010.1"/>
</dbReference>
<name>A0A395JHE0_9GAMM</name>